<evidence type="ECO:0000313" key="2">
    <source>
        <dbReference type="EMBL" id="UUX50064.1"/>
    </source>
</evidence>
<evidence type="ECO:0000256" key="1">
    <source>
        <dbReference type="PIRSR" id="PIRSR613078-2"/>
    </source>
</evidence>
<dbReference type="KEGG" id="naci:NUH88_22090"/>
<dbReference type="SUPFAM" id="SSF53254">
    <property type="entry name" value="Phosphoglycerate mutase-like"/>
    <property type="match status" value="1"/>
</dbReference>
<organism evidence="2 3">
    <name type="scientific">Nisaea acidiphila</name>
    <dbReference type="NCBI Taxonomy" id="1862145"/>
    <lineage>
        <taxon>Bacteria</taxon>
        <taxon>Pseudomonadati</taxon>
        <taxon>Pseudomonadota</taxon>
        <taxon>Alphaproteobacteria</taxon>
        <taxon>Rhodospirillales</taxon>
        <taxon>Thalassobaculaceae</taxon>
        <taxon>Nisaea</taxon>
    </lineage>
</organism>
<protein>
    <submittedName>
        <fullName evidence="2">Histidine phosphatase family protein</fullName>
    </submittedName>
</protein>
<dbReference type="CDD" id="cd07067">
    <property type="entry name" value="HP_PGM_like"/>
    <property type="match status" value="1"/>
</dbReference>
<accession>A0A9J7ARS9</accession>
<evidence type="ECO:0000313" key="3">
    <source>
        <dbReference type="Proteomes" id="UP001060336"/>
    </source>
</evidence>
<dbReference type="InterPro" id="IPR013078">
    <property type="entry name" value="His_Pase_superF_clade-1"/>
</dbReference>
<dbReference type="RefSeq" id="WP_257769053.1">
    <property type="nucleotide sequence ID" value="NZ_CP102480.1"/>
</dbReference>
<name>A0A9J7ARS9_9PROT</name>
<feature type="binding site" evidence="1">
    <location>
        <position position="59"/>
    </location>
    <ligand>
        <name>substrate</name>
    </ligand>
</feature>
<dbReference type="InterPro" id="IPR029033">
    <property type="entry name" value="His_PPase_superfam"/>
</dbReference>
<dbReference type="Gene3D" id="3.40.50.1240">
    <property type="entry name" value="Phosphoglycerate mutase-like"/>
    <property type="match status" value="1"/>
</dbReference>
<dbReference type="EMBL" id="CP102480">
    <property type="protein sequence ID" value="UUX50064.1"/>
    <property type="molecule type" value="Genomic_DNA"/>
</dbReference>
<dbReference type="SMART" id="SM00855">
    <property type="entry name" value="PGAM"/>
    <property type="match status" value="1"/>
</dbReference>
<dbReference type="AlphaFoldDB" id="A0A9J7ARS9"/>
<dbReference type="PANTHER" id="PTHR47623:SF1">
    <property type="entry name" value="OS09G0287300 PROTEIN"/>
    <property type="match status" value="1"/>
</dbReference>
<gene>
    <name evidence="2" type="ORF">NUH88_22090</name>
</gene>
<reference evidence="2" key="1">
    <citation type="submission" date="2022-08" db="EMBL/GenBank/DDBJ databases">
        <title>Nisaea acidiphila sp. nov., isolated from a marine algal debris and emended description of the genus Nisaea Urios et al. 2008.</title>
        <authorList>
            <person name="Kwon K."/>
        </authorList>
    </citation>
    <scope>NUCLEOTIDE SEQUENCE</scope>
    <source>
        <strain evidence="2">MEBiC11861</strain>
    </source>
</reference>
<proteinExistence type="predicted"/>
<sequence>MAKSLILLRHAKSSWSRPGLDDFDRPLNRRGERAAHVIGLFLKQENVAPDLVLCSAAKRTLQTWEAIRPNLPQSTAFEETAAIYEAGIGQLYKTLSEVSDNAGTILMIGHNPGLERLTASLCQGQAGEQMARVLEKFPTGALALIDLRIESWSAIAPGIGTLTRFVTPKELV</sequence>
<keyword evidence="3" id="KW-1185">Reference proteome</keyword>
<dbReference type="Pfam" id="PF00300">
    <property type="entry name" value="His_Phos_1"/>
    <property type="match status" value="1"/>
</dbReference>
<dbReference type="Proteomes" id="UP001060336">
    <property type="component" value="Chromosome"/>
</dbReference>
<dbReference type="PANTHER" id="PTHR47623">
    <property type="entry name" value="OS09G0287300 PROTEIN"/>
    <property type="match status" value="1"/>
</dbReference>